<comment type="caution">
    <text evidence="2">The sequence shown here is derived from an EMBL/GenBank/DDBJ whole genome shotgun (WGS) entry which is preliminary data.</text>
</comment>
<name>A0ABS4LIP2_9ACTN</name>
<reference evidence="2 3" key="1">
    <citation type="submission" date="2021-03" db="EMBL/GenBank/DDBJ databases">
        <title>Genomic Encyclopedia of Type Strains, Phase IV (KMG-IV): sequencing the most valuable type-strain genomes for metagenomic binning, comparative biology and taxonomic classification.</title>
        <authorList>
            <person name="Goeker M."/>
        </authorList>
    </citation>
    <scope>NUCLEOTIDE SEQUENCE [LARGE SCALE GENOMIC DNA]</scope>
    <source>
        <strain evidence="2 3">DSM 40499</strain>
    </source>
</reference>
<gene>
    <name evidence="2" type="ORF">J2Z21_000181</name>
</gene>
<proteinExistence type="predicted"/>
<dbReference type="Proteomes" id="UP001519309">
    <property type="component" value="Unassembled WGS sequence"/>
</dbReference>
<sequence>MTVEPMRAEEWTLHLVMGRENEPDDLAAVPDATNDQPGGPDAGERTR</sequence>
<evidence type="ECO:0000313" key="2">
    <source>
        <dbReference type="EMBL" id="MBP2047259.1"/>
    </source>
</evidence>
<accession>A0ABS4LIP2</accession>
<evidence type="ECO:0000313" key="3">
    <source>
        <dbReference type="Proteomes" id="UP001519309"/>
    </source>
</evidence>
<feature type="region of interest" description="Disordered" evidence="1">
    <location>
        <begin position="20"/>
        <end position="47"/>
    </location>
</feature>
<dbReference type="EMBL" id="JAGGLP010000001">
    <property type="protein sequence ID" value="MBP2047259.1"/>
    <property type="molecule type" value="Genomic_DNA"/>
</dbReference>
<protein>
    <submittedName>
        <fullName evidence="2">Uncharacterized protein</fullName>
    </submittedName>
</protein>
<keyword evidence="3" id="KW-1185">Reference proteome</keyword>
<organism evidence="2 3">
    <name type="scientific">Streptomyces griseochromogenes</name>
    <dbReference type="NCBI Taxonomy" id="68214"/>
    <lineage>
        <taxon>Bacteria</taxon>
        <taxon>Bacillati</taxon>
        <taxon>Actinomycetota</taxon>
        <taxon>Actinomycetes</taxon>
        <taxon>Kitasatosporales</taxon>
        <taxon>Streptomycetaceae</taxon>
        <taxon>Streptomyces</taxon>
    </lineage>
</organism>
<evidence type="ECO:0000256" key="1">
    <source>
        <dbReference type="SAM" id="MobiDB-lite"/>
    </source>
</evidence>
<dbReference type="RefSeq" id="WP_159400087.1">
    <property type="nucleotide sequence ID" value="NZ_CP016279.1"/>
</dbReference>